<protein>
    <submittedName>
        <fullName evidence="2">Uncharacterized protein</fullName>
    </submittedName>
</protein>
<evidence type="ECO:0000313" key="2">
    <source>
        <dbReference type="EMBL" id="OGE29649.1"/>
    </source>
</evidence>
<evidence type="ECO:0000256" key="1">
    <source>
        <dbReference type="SAM" id="Phobius"/>
    </source>
</evidence>
<comment type="caution">
    <text evidence="2">The sequence shown here is derived from an EMBL/GenBank/DDBJ whole genome shotgun (WGS) entry which is preliminary data.</text>
</comment>
<name>A0A1F5JM18_9BACT</name>
<keyword evidence="1" id="KW-0472">Membrane</keyword>
<organism evidence="2 3">
    <name type="scientific">Candidatus Daviesbacteria bacterium RIFCSPHIGHO2_01_FULL_40_11</name>
    <dbReference type="NCBI Taxonomy" id="1797762"/>
    <lineage>
        <taxon>Bacteria</taxon>
        <taxon>Candidatus Daviesiibacteriota</taxon>
    </lineage>
</organism>
<dbReference type="EMBL" id="MFCP01000003">
    <property type="protein sequence ID" value="OGE29649.1"/>
    <property type="molecule type" value="Genomic_DNA"/>
</dbReference>
<evidence type="ECO:0000313" key="3">
    <source>
        <dbReference type="Proteomes" id="UP000177555"/>
    </source>
</evidence>
<accession>A0A1F5JM18</accession>
<proteinExistence type="predicted"/>
<keyword evidence="1" id="KW-0812">Transmembrane</keyword>
<reference evidence="2 3" key="1">
    <citation type="journal article" date="2016" name="Nat. Commun.">
        <title>Thousands of microbial genomes shed light on interconnected biogeochemical processes in an aquifer system.</title>
        <authorList>
            <person name="Anantharaman K."/>
            <person name="Brown C.T."/>
            <person name="Hug L.A."/>
            <person name="Sharon I."/>
            <person name="Castelle C.J."/>
            <person name="Probst A.J."/>
            <person name="Thomas B.C."/>
            <person name="Singh A."/>
            <person name="Wilkins M.J."/>
            <person name="Karaoz U."/>
            <person name="Brodie E.L."/>
            <person name="Williams K.H."/>
            <person name="Hubbard S.S."/>
            <person name="Banfield J.F."/>
        </authorList>
    </citation>
    <scope>NUCLEOTIDE SEQUENCE [LARGE SCALE GENOMIC DNA]</scope>
</reference>
<keyword evidence="1" id="KW-1133">Transmembrane helix</keyword>
<feature type="transmembrane region" description="Helical" evidence="1">
    <location>
        <begin position="74"/>
        <end position="93"/>
    </location>
</feature>
<sequence>MAIERDTNSPERAFSLGRFLRRELREISLAPMRLAELFRQETGPVRGKALAAVYFGLPIAAGVVYAFVHPGDPWIIAAPAGVAIELIGARIVTSQ</sequence>
<gene>
    <name evidence="2" type="ORF">A2867_02210</name>
</gene>
<dbReference type="Proteomes" id="UP000177555">
    <property type="component" value="Unassembled WGS sequence"/>
</dbReference>
<feature type="transmembrane region" description="Helical" evidence="1">
    <location>
        <begin position="49"/>
        <end position="68"/>
    </location>
</feature>
<dbReference type="AlphaFoldDB" id="A0A1F5JM18"/>